<proteinExistence type="predicted"/>
<keyword evidence="3" id="KW-1185">Reference proteome</keyword>
<organism evidence="2 3">
    <name type="scientific">Luteibacter anthropi</name>
    <dbReference type="NCBI Taxonomy" id="564369"/>
    <lineage>
        <taxon>Bacteria</taxon>
        <taxon>Pseudomonadati</taxon>
        <taxon>Pseudomonadota</taxon>
        <taxon>Gammaproteobacteria</taxon>
        <taxon>Lysobacterales</taxon>
        <taxon>Rhodanobacteraceae</taxon>
        <taxon>Luteibacter</taxon>
    </lineage>
</organism>
<comment type="caution">
    <text evidence="2">The sequence shown here is derived from an EMBL/GenBank/DDBJ whole genome shotgun (WGS) entry which is preliminary data.</text>
</comment>
<dbReference type="PROSITE" id="PS51186">
    <property type="entry name" value="GNAT"/>
    <property type="match status" value="1"/>
</dbReference>
<dbReference type="PANTHER" id="PTHR43441:SF2">
    <property type="entry name" value="FAMILY ACETYLTRANSFERASE, PUTATIVE (AFU_ORTHOLOGUE AFUA_7G00850)-RELATED"/>
    <property type="match status" value="1"/>
</dbReference>
<dbReference type="FunFam" id="3.40.630.30:FF:000047">
    <property type="entry name" value="Acetyltransferase, GNAT family"/>
    <property type="match status" value="1"/>
</dbReference>
<protein>
    <submittedName>
        <fullName evidence="2">GNAT family N-acetyltransferase</fullName>
    </submittedName>
</protein>
<dbReference type="EMBL" id="JAARLZ010000001">
    <property type="protein sequence ID" value="NII04889.1"/>
    <property type="molecule type" value="Genomic_DNA"/>
</dbReference>
<dbReference type="Gene3D" id="3.40.630.30">
    <property type="match status" value="1"/>
</dbReference>
<dbReference type="AlphaFoldDB" id="A0A7X5U6T6"/>
<dbReference type="RefSeq" id="WP_166945596.1">
    <property type="nucleotide sequence ID" value="NZ_JAARLZ010000001.1"/>
</dbReference>
<dbReference type="InterPro" id="IPR000182">
    <property type="entry name" value="GNAT_dom"/>
</dbReference>
<dbReference type="Proteomes" id="UP000490980">
    <property type="component" value="Unassembled WGS sequence"/>
</dbReference>
<dbReference type="GO" id="GO:0008999">
    <property type="term" value="F:protein-N-terminal-alanine acetyltransferase activity"/>
    <property type="evidence" value="ECO:0007669"/>
    <property type="project" value="TreeGrafter"/>
</dbReference>
<keyword evidence="2" id="KW-0808">Transferase</keyword>
<dbReference type="InterPro" id="IPR016181">
    <property type="entry name" value="Acyl_CoA_acyltransferase"/>
</dbReference>
<evidence type="ECO:0000313" key="3">
    <source>
        <dbReference type="Proteomes" id="UP000490980"/>
    </source>
</evidence>
<accession>A0A7X5U6T6</accession>
<dbReference type="Pfam" id="PF13302">
    <property type="entry name" value="Acetyltransf_3"/>
    <property type="match status" value="1"/>
</dbReference>
<sequence>MADTLNSLGQPVGIALPDWRPRTRPARVSLEGRFCRLEPLEAERHASELWNAHAMAPDASGWTYLPVGPFTSEAAFAGYVRDAAASSDPLHYAVVDQRTGAAVGTMSLMRIDPGNGVIEVGHVVFSPRLKRTPISTEAQYLLMSYVFDELGYRRYEWKCDSLNAPSREAALRLGFMFEGIFRQASVYKGRSRDTAWFSVIDGEWPALRDGFVQWLSERNFDRDGQQRQSLAAIRTCAPMQVPEG</sequence>
<feature type="domain" description="N-acetyltransferase" evidence="1">
    <location>
        <begin position="47"/>
        <end position="193"/>
    </location>
</feature>
<dbReference type="GO" id="GO:1990189">
    <property type="term" value="F:protein N-terminal-serine acetyltransferase activity"/>
    <property type="evidence" value="ECO:0007669"/>
    <property type="project" value="TreeGrafter"/>
</dbReference>
<evidence type="ECO:0000259" key="1">
    <source>
        <dbReference type="PROSITE" id="PS51186"/>
    </source>
</evidence>
<name>A0A7X5U6T6_9GAMM</name>
<reference evidence="2 3" key="1">
    <citation type="submission" date="2020-03" db="EMBL/GenBank/DDBJ databases">
        <authorList>
            <person name="Lai Q."/>
        </authorList>
    </citation>
    <scope>NUCLEOTIDE SEQUENCE [LARGE SCALE GENOMIC DNA]</scope>
    <source>
        <strain evidence="2 3">CCUG 25036</strain>
    </source>
</reference>
<dbReference type="PANTHER" id="PTHR43441">
    <property type="entry name" value="RIBOSOMAL-PROTEIN-SERINE ACETYLTRANSFERASE"/>
    <property type="match status" value="1"/>
</dbReference>
<dbReference type="InterPro" id="IPR051908">
    <property type="entry name" value="Ribosomal_N-acetyltransferase"/>
</dbReference>
<evidence type="ECO:0000313" key="2">
    <source>
        <dbReference type="EMBL" id="NII04889.1"/>
    </source>
</evidence>
<dbReference type="SUPFAM" id="SSF55729">
    <property type="entry name" value="Acyl-CoA N-acyltransferases (Nat)"/>
    <property type="match status" value="1"/>
</dbReference>
<gene>
    <name evidence="2" type="ORF">HBF25_00655</name>
</gene>